<dbReference type="RefSeq" id="WP_091729367.1">
    <property type="nucleotide sequence ID" value="NZ_LT629757.1"/>
</dbReference>
<dbReference type="EMBL" id="LT629757">
    <property type="protein sequence ID" value="SDS55494.1"/>
    <property type="molecule type" value="Genomic_DNA"/>
</dbReference>
<dbReference type="Gene3D" id="3.40.50.11540">
    <property type="entry name" value="NADH-ubiquinone oxidoreductase 51kDa subunit"/>
    <property type="match status" value="1"/>
</dbReference>
<evidence type="ECO:0000256" key="6">
    <source>
        <dbReference type="SAM" id="MobiDB-lite"/>
    </source>
</evidence>
<dbReference type="InterPro" id="IPR019575">
    <property type="entry name" value="Nuop51_4Fe4S-bd"/>
</dbReference>
<dbReference type="SMART" id="SM00928">
    <property type="entry name" value="NADH_4Fe-4S"/>
    <property type="match status" value="1"/>
</dbReference>
<evidence type="ECO:0000256" key="3">
    <source>
        <dbReference type="ARBA" id="ARBA00022723"/>
    </source>
</evidence>
<dbReference type="STRING" id="642780.SAMN04488570_2143"/>
<dbReference type="GO" id="GO:0046872">
    <property type="term" value="F:metal ion binding"/>
    <property type="evidence" value="ECO:0007669"/>
    <property type="project" value="UniProtKB-KW"/>
</dbReference>
<keyword evidence="8" id="KW-0830">Ubiquinone</keyword>
<accession>A0A1H1T5Q8</accession>
<sequence>MTDVLASVPAPGLASGPDVPRPAPSGPSRLLGRRPDVPLPHVSADQLVALTEAAGLTGRGGAGFPTARKLRSVAGRSPVVVGNAMEGEPLSSKDAVLLAQAPHLVVDGLSLLGAALGASRVLLATGPEVAAGPAREAARGTRVEVRALGGGFVAGQESALVRQLDGGPAVPTDPLVPVFRRGVGGRPTLVLNAETLAQLALLARHGADWFREQGTPADPGTFLVTLSGSSADLLTHPGVLEVARGTSLRTVLEAGGTRTDRVRAVLVGGYHGAWVPATDLDVPLDREHLAPFGATPGAGVVHALDRAACPLAAAAEVARYLAGQSARQCGPCVNGLPRMADLLEQLARPGADPGLVPEVQRVRRLVTGRGACAHPDGSARFVASTLTTFAPHVEDHLRGGCHEAARRLDPL</sequence>
<keyword evidence="9" id="KW-1185">Reference proteome</keyword>
<dbReference type="Proteomes" id="UP000198859">
    <property type="component" value="Chromosome I"/>
</dbReference>
<dbReference type="Gene3D" id="1.20.1440.230">
    <property type="entry name" value="NADH-ubiquinone oxidoreductase 51kDa subunit, iron-sulphur binding domain"/>
    <property type="match status" value="1"/>
</dbReference>
<dbReference type="Pfam" id="PF01512">
    <property type="entry name" value="Complex1_51K"/>
    <property type="match status" value="1"/>
</dbReference>
<evidence type="ECO:0000256" key="2">
    <source>
        <dbReference type="ARBA" id="ARBA00022485"/>
    </source>
</evidence>
<dbReference type="PANTHER" id="PTHR43578">
    <property type="entry name" value="NADH-QUINONE OXIDOREDUCTASE SUBUNIT F"/>
    <property type="match status" value="1"/>
</dbReference>
<keyword evidence="4" id="KW-0408">Iron</keyword>
<dbReference type="SUPFAM" id="SSF142984">
    <property type="entry name" value="Nqo1 middle domain-like"/>
    <property type="match status" value="1"/>
</dbReference>
<dbReference type="GO" id="GO:0051539">
    <property type="term" value="F:4 iron, 4 sulfur cluster binding"/>
    <property type="evidence" value="ECO:0007669"/>
    <property type="project" value="UniProtKB-KW"/>
</dbReference>
<evidence type="ECO:0000313" key="9">
    <source>
        <dbReference type="Proteomes" id="UP000198859"/>
    </source>
</evidence>
<dbReference type="SUPFAM" id="SSF142019">
    <property type="entry name" value="Nqo1 FMN-binding domain-like"/>
    <property type="match status" value="1"/>
</dbReference>
<dbReference type="InterPro" id="IPR037207">
    <property type="entry name" value="Nuop51_4Fe4S-bd_sf"/>
</dbReference>
<evidence type="ECO:0000259" key="7">
    <source>
        <dbReference type="SMART" id="SM00928"/>
    </source>
</evidence>
<dbReference type="InterPro" id="IPR037225">
    <property type="entry name" value="Nuo51_FMN-bd_sf"/>
</dbReference>
<reference evidence="9" key="1">
    <citation type="submission" date="2016-10" db="EMBL/GenBank/DDBJ databases">
        <authorList>
            <person name="Varghese N."/>
            <person name="Submissions S."/>
        </authorList>
    </citation>
    <scope>NUCLEOTIDE SEQUENCE [LARGE SCALE GENOMIC DNA]</scope>
    <source>
        <strain evidence="9">DSM 22127</strain>
    </source>
</reference>
<dbReference type="PANTHER" id="PTHR43578:SF3">
    <property type="entry name" value="NADH-QUINONE OXIDOREDUCTASE SUBUNIT F"/>
    <property type="match status" value="1"/>
</dbReference>
<dbReference type="Gene3D" id="3.10.20.600">
    <property type="match status" value="1"/>
</dbReference>
<evidence type="ECO:0000256" key="1">
    <source>
        <dbReference type="ARBA" id="ARBA00007523"/>
    </source>
</evidence>
<proteinExistence type="inferred from homology"/>
<dbReference type="AlphaFoldDB" id="A0A1H1T5Q8"/>
<comment type="similarity">
    <text evidence="1">Belongs to the complex I 51 kDa subunit family.</text>
</comment>
<dbReference type="Pfam" id="PF10589">
    <property type="entry name" value="NADH_4Fe-4S"/>
    <property type="match status" value="1"/>
</dbReference>
<feature type="region of interest" description="Disordered" evidence="6">
    <location>
        <begin position="1"/>
        <end position="37"/>
    </location>
</feature>
<evidence type="ECO:0000313" key="8">
    <source>
        <dbReference type="EMBL" id="SDS55494.1"/>
    </source>
</evidence>
<name>A0A1H1T5Q8_9ACTN</name>
<dbReference type="SUPFAM" id="SSF140490">
    <property type="entry name" value="Nqo1C-terminal domain-like"/>
    <property type="match status" value="1"/>
</dbReference>
<dbReference type="InterPro" id="IPR011538">
    <property type="entry name" value="Nuo51_FMN-bd"/>
</dbReference>
<keyword evidence="5" id="KW-0411">Iron-sulfur</keyword>
<gene>
    <name evidence="8" type="ORF">SAMN04488570_2143</name>
</gene>
<protein>
    <submittedName>
        <fullName evidence="8">NADH:ubiquinone oxidoreductase, NADH-binding subunit (Chain F)</fullName>
    </submittedName>
</protein>
<evidence type="ECO:0000256" key="4">
    <source>
        <dbReference type="ARBA" id="ARBA00023004"/>
    </source>
</evidence>
<keyword evidence="3" id="KW-0479">Metal-binding</keyword>
<keyword evidence="2" id="KW-0004">4Fe-4S</keyword>
<dbReference type="OrthoDB" id="9805533at2"/>
<evidence type="ECO:0000256" key="5">
    <source>
        <dbReference type="ARBA" id="ARBA00023014"/>
    </source>
</evidence>
<feature type="domain" description="NADH-ubiquinone oxidoreductase 51kDa subunit iron-sulphur binding" evidence="7">
    <location>
        <begin position="311"/>
        <end position="356"/>
    </location>
</feature>
<organism evidence="8 9">
    <name type="scientific">Nocardioides scoriae</name>
    <dbReference type="NCBI Taxonomy" id="642780"/>
    <lineage>
        <taxon>Bacteria</taxon>
        <taxon>Bacillati</taxon>
        <taxon>Actinomycetota</taxon>
        <taxon>Actinomycetes</taxon>
        <taxon>Propionibacteriales</taxon>
        <taxon>Nocardioidaceae</taxon>
        <taxon>Nocardioides</taxon>
    </lineage>
</organism>